<comment type="caution">
    <text evidence="3">The sequence shown here is derived from an EMBL/GenBank/DDBJ whole genome shotgun (WGS) entry which is preliminary data.</text>
</comment>
<keyword evidence="4" id="KW-1185">Reference proteome</keyword>
<protein>
    <submittedName>
        <fullName evidence="3">Tigger transposable element-derived protein</fullName>
    </submittedName>
</protein>
<feature type="compositionally biased region" description="Basic and acidic residues" evidence="2">
    <location>
        <begin position="253"/>
        <end position="278"/>
    </location>
</feature>
<dbReference type="EMBL" id="BFAD01000010">
    <property type="protein sequence ID" value="GBE87151.1"/>
    <property type="molecule type" value="Genomic_DNA"/>
</dbReference>
<feature type="region of interest" description="Disordered" evidence="2">
    <location>
        <begin position="253"/>
        <end position="284"/>
    </location>
</feature>
<evidence type="ECO:0000256" key="1">
    <source>
        <dbReference type="SAM" id="Coils"/>
    </source>
</evidence>
<dbReference type="AlphaFoldDB" id="A0A401GY81"/>
<organism evidence="3 4">
    <name type="scientific">Sparassis crispa</name>
    <dbReference type="NCBI Taxonomy" id="139825"/>
    <lineage>
        <taxon>Eukaryota</taxon>
        <taxon>Fungi</taxon>
        <taxon>Dikarya</taxon>
        <taxon>Basidiomycota</taxon>
        <taxon>Agaricomycotina</taxon>
        <taxon>Agaricomycetes</taxon>
        <taxon>Polyporales</taxon>
        <taxon>Sparassidaceae</taxon>
        <taxon>Sparassis</taxon>
    </lineage>
</organism>
<evidence type="ECO:0000313" key="4">
    <source>
        <dbReference type="Proteomes" id="UP000287166"/>
    </source>
</evidence>
<sequence>MRAKDVVGLYLAARQEAFKVEMVKQAWRKSGIDSNPEGSKVQCNPSIFTATDFAPSVSTSTQVHLLDGFPIASTSLSTPGASSSTASASLSTTCDSPYDVSDAPKSCFGSDEEEDDPDLPAGMPSATTTSSAIARLPSPSLIADASAAPSTQLPDLGPPPQYNDDSSDSDFSDTGYDSEIREKLAKLRRQRNKAREQRDTAVSHAILAGNHIKLLQARLNTKTSKKRNGRIVHIGGRVTMSDEAREEALQQKLARDEKAKKTQETRQKQEDARVERARHQQNSRTGMKFAGALSSQKLPVLRDIAWSLELPEDGKKDQLIARIKAYFDRDENSVLCNNNQFAEIFATHGSKWCAAVLTQENTRNDNNNAEPGPSQRQFAEPLTNALSTPAPWQYNPLPYAGSAQWPAPYGTPYGMPYIPQSSFTVCEQPVSTTAHEESHTPVPALTYPQYSFSHVPYGPPYTQS</sequence>
<evidence type="ECO:0000313" key="3">
    <source>
        <dbReference type="EMBL" id="GBE87151.1"/>
    </source>
</evidence>
<gene>
    <name evidence="3" type="ORF">SCP_1003980</name>
</gene>
<feature type="coiled-coil region" evidence="1">
    <location>
        <begin position="177"/>
        <end position="204"/>
    </location>
</feature>
<reference evidence="3 4" key="1">
    <citation type="journal article" date="2018" name="Sci. Rep.">
        <title>Genome sequence of the cauliflower mushroom Sparassis crispa (Hanabiratake) and its association with beneficial usage.</title>
        <authorList>
            <person name="Kiyama R."/>
            <person name="Furutani Y."/>
            <person name="Kawaguchi K."/>
            <person name="Nakanishi T."/>
        </authorList>
    </citation>
    <scope>NUCLEOTIDE SEQUENCE [LARGE SCALE GENOMIC DNA]</scope>
</reference>
<dbReference type="InParanoid" id="A0A401GY81"/>
<evidence type="ECO:0000256" key="2">
    <source>
        <dbReference type="SAM" id="MobiDB-lite"/>
    </source>
</evidence>
<feature type="compositionally biased region" description="Low complexity" evidence="2">
    <location>
        <begin position="76"/>
        <end position="93"/>
    </location>
</feature>
<proteinExistence type="predicted"/>
<feature type="region of interest" description="Disordered" evidence="2">
    <location>
        <begin position="148"/>
        <end position="176"/>
    </location>
</feature>
<accession>A0A401GY81</accession>
<keyword evidence="1" id="KW-0175">Coiled coil</keyword>
<dbReference type="OrthoDB" id="3064354at2759"/>
<feature type="region of interest" description="Disordered" evidence="2">
    <location>
        <begin position="76"/>
        <end position="129"/>
    </location>
</feature>
<dbReference type="RefSeq" id="XP_027618064.1">
    <property type="nucleotide sequence ID" value="XM_027762263.1"/>
</dbReference>
<name>A0A401GY81_9APHY</name>
<dbReference type="Proteomes" id="UP000287166">
    <property type="component" value="Unassembled WGS sequence"/>
</dbReference>
<dbReference type="GeneID" id="38784068"/>